<comment type="caution">
    <text evidence="2">The sequence shown here is derived from an EMBL/GenBank/DDBJ whole genome shotgun (WGS) entry which is preliminary data.</text>
</comment>
<protein>
    <submittedName>
        <fullName evidence="2">Integrase-like protein</fullName>
    </submittedName>
</protein>
<dbReference type="Gene3D" id="3.30.420.10">
    <property type="entry name" value="Ribonuclease H-like superfamily/Ribonuclease H"/>
    <property type="match status" value="1"/>
</dbReference>
<proteinExistence type="predicted"/>
<evidence type="ECO:0000313" key="2">
    <source>
        <dbReference type="EMBL" id="RAR86078.1"/>
    </source>
</evidence>
<dbReference type="InterPro" id="IPR012337">
    <property type="entry name" value="RNaseH-like_sf"/>
</dbReference>
<evidence type="ECO:0000259" key="1">
    <source>
        <dbReference type="PROSITE" id="PS50994"/>
    </source>
</evidence>
<dbReference type="PROSITE" id="PS50994">
    <property type="entry name" value="INTEGRASE"/>
    <property type="match status" value="1"/>
</dbReference>
<dbReference type="RefSeq" id="WP_170146158.1">
    <property type="nucleotide sequence ID" value="NZ_CBCSGC010000002.1"/>
</dbReference>
<dbReference type="EMBL" id="QLTA01000002">
    <property type="protein sequence ID" value="RAR86078.1"/>
    <property type="molecule type" value="Genomic_DNA"/>
</dbReference>
<gene>
    <name evidence="2" type="ORF">AX018_100239</name>
</gene>
<feature type="domain" description="Integrase catalytic" evidence="1">
    <location>
        <begin position="153"/>
        <end position="339"/>
    </location>
</feature>
<dbReference type="GO" id="GO:0003676">
    <property type="term" value="F:nucleic acid binding"/>
    <property type="evidence" value="ECO:0007669"/>
    <property type="project" value="InterPro"/>
</dbReference>
<accession>A0A328ZIM3</accession>
<dbReference type="AlphaFoldDB" id="A0A328ZIM3"/>
<dbReference type="GO" id="GO:0015074">
    <property type="term" value="P:DNA integration"/>
    <property type="evidence" value="ECO:0007669"/>
    <property type="project" value="InterPro"/>
</dbReference>
<sequence>METLIAAAHECAAAKHGELGGIIDRAARVLDLSPQRTHTLVTKTARSLGLATPRKKRVDAGESSVTDADLDAIAGVRWKDLRNGKRMITLEETINMLHQEGKISARLSASHVGKLLRQRGLDVDSLAAPAPHVRMRTEHVNAVVQVDASVCVLYRAPSGELRLIEEGGVHYKNKPQNLVPVLDKLLTRFVAVEHASGCIAARFYVGGETTENLLDFLMWLVTQRHGPQGEPMPFHGVFYTLYSDQGGMFKSGPVRSFCSAMGIRQQWHAPGNSRATGSVEVAQNIFERGFESRLRFVDRASMSVPVLNALAEQWMHAFNGTKKHSRHNMTRYAAWSTIGAEHLRLAPSMEVMRSLPASLAQPRQVSGNSTVSFALKGQGSRDYDVRYVPGVSPRDKVLVCVNPLAAPAVRVGVTDRDTGEIVWHDVQPVPKGFMGYQASAPVLGQDDYQAMPATPADERRARIRAKAYAKDGKPATATEAQAAEKAGATPYQGQWNPFADIQARAAGLPQFLQQRGTPHVPHSTEVQRARLPVAAACQRLRAALGDAYDAGTYAWLTQQHGDAGVPEDVVDGLIAAHEQRVAAASEVTPAAPGLRAVGGI</sequence>
<organism evidence="2 3">
    <name type="scientific">Paracidovorax anthurii</name>
    <dbReference type="NCBI Taxonomy" id="78229"/>
    <lineage>
        <taxon>Bacteria</taxon>
        <taxon>Pseudomonadati</taxon>
        <taxon>Pseudomonadota</taxon>
        <taxon>Betaproteobacteria</taxon>
        <taxon>Burkholderiales</taxon>
        <taxon>Comamonadaceae</taxon>
        <taxon>Paracidovorax</taxon>
    </lineage>
</organism>
<keyword evidence="3" id="KW-1185">Reference proteome</keyword>
<dbReference type="PANTHER" id="PTHR35004:SF7">
    <property type="entry name" value="INTEGRASE PROTEIN"/>
    <property type="match status" value="1"/>
</dbReference>
<dbReference type="InterPro" id="IPR036397">
    <property type="entry name" value="RNaseH_sf"/>
</dbReference>
<dbReference type="Proteomes" id="UP000248856">
    <property type="component" value="Unassembled WGS sequence"/>
</dbReference>
<evidence type="ECO:0000313" key="3">
    <source>
        <dbReference type="Proteomes" id="UP000248856"/>
    </source>
</evidence>
<dbReference type="SUPFAM" id="SSF53098">
    <property type="entry name" value="Ribonuclease H-like"/>
    <property type="match status" value="1"/>
</dbReference>
<name>A0A328ZIM3_9BURK</name>
<dbReference type="PANTHER" id="PTHR35004">
    <property type="entry name" value="TRANSPOSASE RV3428C-RELATED"/>
    <property type="match status" value="1"/>
</dbReference>
<dbReference type="InterPro" id="IPR001584">
    <property type="entry name" value="Integrase_cat-core"/>
</dbReference>
<reference evidence="2 3" key="1">
    <citation type="submission" date="2018-06" db="EMBL/GenBank/DDBJ databases">
        <title>Genomic Encyclopedia of Archaeal and Bacterial Type Strains, Phase II (KMG-II): from individual species to whole genera.</title>
        <authorList>
            <person name="Goeker M."/>
        </authorList>
    </citation>
    <scope>NUCLEOTIDE SEQUENCE [LARGE SCALE GENOMIC DNA]</scope>
    <source>
        <strain evidence="2 3">CFPB 3232</strain>
    </source>
</reference>